<dbReference type="GO" id="GO:0005739">
    <property type="term" value="C:mitochondrion"/>
    <property type="evidence" value="ECO:0007669"/>
    <property type="project" value="TreeGrafter"/>
</dbReference>
<evidence type="ECO:0000259" key="6">
    <source>
        <dbReference type="Pfam" id="PF00557"/>
    </source>
</evidence>
<keyword evidence="9" id="KW-1185">Reference proteome</keyword>
<reference evidence="10" key="1">
    <citation type="submission" date="2017-02" db="UniProtKB">
        <authorList>
            <consortium name="WormBaseParasite"/>
        </authorList>
    </citation>
    <scope>IDENTIFICATION</scope>
</reference>
<evidence type="ECO:0000313" key="9">
    <source>
        <dbReference type="Proteomes" id="UP000274756"/>
    </source>
</evidence>
<accession>A0A0N4UHG0</accession>
<dbReference type="OrthoDB" id="4215474at2759"/>
<evidence type="ECO:0000313" key="10">
    <source>
        <dbReference type="WBParaSite" id="DME_0000698801-mRNA-1"/>
    </source>
</evidence>
<dbReference type="InterPro" id="IPR000994">
    <property type="entry name" value="Pept_M24"/>
</dbReference>
<keyword evidence="4" id="KW-0378">Hydrolase</keyword>
<sequence>MDVHDTASVPRNVALVPGVVFTIEPGIYIRNGNDWVKREFHGIGMRVEDDLLLTESEAEVLTDECVKYASDIEILMKRYLIQDI</sequence>
<dbReference type="GO" id="GO:0004177">
    <property type="term" value="F:aminopeptidase activity"/>
    <property type="evidence" value="ECO:0007669"/>
    <property type="project" value="TreeGrafter"/>
</dbReference>
<evidence type="ECO:0000256" key="1">
    <source>
        <dbReference type="ARBA" id="ARBA00001936"/>
    </source>
</evidence>
<keyword evidence="3" id="KW-0479">Metal-binding</keyword>
<proteinExistence type="inferred from homology"/>
<organism evidence="8 10">
    <name type="scientific">Dracunculus medinensis</name>
    <name type="common">Guinea worm</name>
    <dbReference type="NCBI Taxonomy" id="318479"/>
    <lineage>
        <taxon>Eukaryota</taxon>
        <taxon>Metazoa</taxon>
        <taxon>Ecdysozoa</taxon>
        <taxon>Nematoda</taxon>
        <taxon>Chromadorea</taxon>
        <taxon>Rhabditida</taxon>
        <taxon>Spirurina</taxon>
        <taxon>Dracunculoidea</taxon>
        <taxon>Dracunculidae</taxon>
        <taxon>Dracunculus</taxon>
    </lineage>
</organism>
<dbReference type="Proteomes" id="UP000038040">
    <property type="component" value="Unplaced"/>
</dbReference>
<reference evidence="7 9" key="2">
    <citation type="submission" date="2018-11" db="EMBL/GenBank/DDBJ databases">
        <authorList>
            <consortium name="Pathogen Informatics"/>
        </authorList>
    </citation>
    <scope>NUCLEOTIDE SEQUENCE [LARGE SCALE GENOMIC DNA]</scope>
</reference>
<dbReference type="AlphaFoldDB" id="A0A0N4UHG0"/>
<evidence type="ECO:0000256" key="2">
    <source>
        <dbReference type="ARBA" id="ARBA00008766"/>
    </source>
</evidence>
<keyword evidence="5" id="KW-0464">Manganese</keyword>
<evidence type="ECO:0000256" key="4">
    <source>
        <dbReference type="ARBA" id="ARBA00022801"/>
    </source>
</evidence>
<dbReference type="PANTHER" id="PTHR43226">
    <property type="entry name" value="XAA-PRO AMINOPEPTIDASE 3"/>
    <property type="match status" value="1"/>
</dbReference>
<comment type="cofactor">
    <cofactor evidence="1">
        <name>Mn(2+)</name>
        <dbReference type="ChEBI" id="CHEBI:29035"/>
    </cofactor>
</comment>
<protein>
    <submittedName>
        <fullName evidence="10">Peptidase_M24 domain-containing protein</fullName>
    </submittedName>
</protein>
<dbReference type="EMBL" id="UYYG01001191">
    <property type="protein sequence ID" value="VDN59814.1"/>
    <property type="molecule type" value="Genomic_DNA"/>
</dbReference>
<dbReference type="STRING" id="318479.A0A0N4UHG0"/>
<evidence type="ECO:0000256" key="5">
    <source>
        <dbReference type="ARBA" id="ARBA00023211"/>
    </source>
</evidence>
<dbReference type="GO" id="GO:0006508">
    <property type="term" value="P:proteolysis"/>
    <property type="evidence" value="ECO:0007669"/>
    <property type="project" value="TreeGrafter"/>
</dbReference>
<name>A0A0N4UHG0_DRAME</name>
<gene>
    <name evidence="7" type="ORF">DME_LOCUS9787</name>
</gene>
<comment type="similarity">
    <text evidence="2">Belongs to the peptidase M24B family.</text>
</comment>
<dbReference type="Gene3D" id="3.90.230.10">
    <property type="entry name" value="Creatinase/methionine aminopeptidase superfamily"/>
    <property type="match status" value="1"/>
</dbReference>
<dbReference type="WBParaSite" id="DME_0000698801-mRNA-1">
    <property type="protein sequence ID" value="DME_0000698801-mRNA-1"/>
    <property type="gene ID" value="DME_0000698801"/>
</dbReference>
<evidence type="ECO:0000313" key="7">
    <source>
        <dbReference type="EMBL" id="VDN59814.1"/>
    </source>
</evidence>
<dbReference type="PANTHER" id="PTHR43226:SF4">
    <property type="entry name" value="XAA-PRO AMINOPEPTIDASE 3"/>
    <property type="match status" value="1"/>
</dbReference>
<dbReference type="Proteomes" id="UP000274756">
    <property type="component" value="Unassembled WGS sequence"/>
</dbReference>
<evidence type="ECO:0000256" key="3">
    <source>
        <dbReference type="ARBA" id="ARBA00022723"/>
    </source>
</evidence>
<dbReference type="InterPro" id="IPR052433">
    <property type="entry name" value="X-Pro_dipept-like"/>
</dbReference>
<dbReference type="SUPFAM" id="SSF55920">
    <property type="entry name" value="Creatinase/aminopeptidase"/>
    <property type="match status" value="1"/>
</dbReference>
<dbReference type="Pfam" id="PF00557">
    <property type="entry name" value="Peptidase_M24"/>
    <property type="match status" value="1"/>
</dbReference>
<evidence type="ECO:0000313" key="8">
    <source>
        <dbReference type="Proteomes" id="UP000038040"/>
    </source>
</evidence>
<feature type="domain" description="Peptidase M24" evidence="6">
    <location>
        <begin position="1"/>
        <end position="55"/>
    </location>
</feature>
<dbReference type="InterPro" id="IPR036005">
    <property type="entry name" value="Creatinase/aminopeptidase-like"/>
</dbReference>
<dbReference type="GO" id="GO:0046872">
    <property type="term" value="F:metal ion binding"/>
    <property type="evidence" value="ECO:0007669"/>
    <property type="project" value="UniProtKB-KW"/>
</dbReference>